<accession>A0A2H0UKS6</accession>
<reference evidence="10" key="1">
    <citation type="submission" date="2017-09" db="EMBL/GenBank/DDBJ databases">
        <title>Depth-based differentiation of microbial function through sediment-hosted aquifers and enrichment of novel symbionts in the deep terrestrial subsurface.</title>
        <authorList>
            <person name="Probst A.J."/>
            <person name="Ladd B."/>
            <person name="Jarett J.K."/>
            <person name="Geller-Mcgrath D.E."/>
            <person name="Sieber C.M.K."/>
            <person name="Emerson J.B."/>
            <person name="Anantharaman K."/>
            <person name="Thomas B.C."/>
            <person name="Malmstrom R."/>
            <person name="Stieglmeier M."/>
            <person name="Klingl A."/>
            <person name="Woyke T."/>
            <person name="Ryan C.M."/>
            <person name="Banfield J.F."/>
        </authorList>
    </citation>
    <scope>NUCLEOTIDE SEQUENCE [LARGE SCALE GENOMIC DNA]</scope>
</reference>
<keyword evidence="5 8" id="KW-0324">Glycolysis</keyword>
<dbReference type="EMBL" id="PFBD01000020">
    <property type="protein sequence ID" value="PIR87009.1"/>
    <property type="molecule type" value="Genomic_DNA"/>
</dbReference>
<dbReference type="InterPro" id="IPR018189">
    <property type="entry name" value="Phosphoglucose_isomerase_CS"/>
</dbReference>
<evidence type="ECO:0000256" key="8">
    <source>
        <dbReference type="RuleBase" id="RU000612"/>
    </source>
</evidence>
<keyword evidence="6 8" id="KW-0413">Isomerase</keyword>
<dbReference type="GO" id="GO:0004347">
    <property type="term" value="F:glucose-6-phosphate isomerase activity"/>
    <property type="evidence" value="ECO:0007669"/>
    <property type="project" value="UniProtKB-EC"/>
</dbReference>
<organism evidence="9 10">
    <name type="scientific">Candidatus Harrisonbacteria bacterium CG10_big_fil_rev_8_21_14_0_10_49_15</name>
    <dbReference type="NCBI Taxonomy" id="1974587"/>
    <lineage>
        <taxon>Bacteria</taxon>
        <taxon>Candidatus Harrisoniibacteriota</taxon>
    </lineage>
</organism>
<dbReference type="PANTHER" id="PTHR11469">
    <property type="entry name" value="GLUCOSE-6-PHOSPHATE ISOMERASE"/>
    <property type="match status" value="1"/>
</dbReference>
<dbReference type="CDD" id="cd05015">
    <property type="entry name" value="SIS_PGI_1"/>
    <property type="match status" value="1"/>
</dbReference>
<dbReference type="InterPro" id="IPR001672">
    <property type="entry name" value="G6P_Isomerase"/>
</dbReference>
<keyword evidence="4 8" id="KW-0312">Gluconeogenesis</keyword>
<dbReference type="PROSITE" id="PS00174">
    <property type="entry name" value="P_GLUCOSE_ISOMERASE_2"/>
    <property type="match status" value="1"/>
</dbReference>
<name>A0A2H0UKS6_9BACT</name>
<gene>
    <name evidence="9" type="ORF">COU11_02140</name>
</gene>
<dbReference type="Proteomes" id="UP000229526">
    <property type="component" value="Unassembled WGS sequence"/>
</dbReference>
<evidence type="ECO:0000256" key="1">
    <source>
        <dbReference type="ARBA" id="ARBA00004926"/>
    </source>
</evidence>
<dbReference type="GO" id="GO:0051156">
    <property type="term" value="P:glucose 6-phosphate metabolic process"/>
    <property type="evidence" value="ECO:0007669"/>
    <property type="project" value="TreeGrafter"/>
</dbReference>
<dbReference type="InterPro" id="IPR035476">
    <property type="entry name" value="SIS_PGI_1"/>
</dbReference>
<dbReference type="GO" id="GO:0048029">
    <property type="term" value="F:monosaccharide binding"/>
    <property type="evidence" value="ECO:0007669"/>
    <property type="project" value="TreeGrafter"/>
</dbReference>
<dbReference type="CDD" id="cd05016">
    <property type="entry name" value="SIS_PGI_2"/>
    <property type="match status" value="1"/>
</dbReference>
<dbReference type="PRINTS" id="PR00662">
    <property type="entry name" value="G6PISOMERASE"/>
</dbReference>
<evidence type="ECO:0000256" key="4">
    <source>
        <dbReference type="ARBA" id="ARBA00022432"/>
    </source>
</evidence>
<comment type="catalytic activity">
    <reaction evidence="7 8">
        <text>alpha-D-glucose 6-phosphate = beta-D-fructose 6-phosphate</text>
        <dbReference type="Rhea" id="RHEA:11816"/>
        <dbReference type="ChEBI" id="CHEBI:57634"/>
        <dbReference type="ChEBI" id="CHEBI:58225"/>
        <dbReference type="EC" id="5.3.1.9"/>
    </reaction>
</comment>
<proteinExistence type="inferred from homology"/>
<dbReference type="PANTHER" id="PTHR11469:SF1">
    <property type="entry name" value="GLUCOSE-6-PHOSPHATE ISOMERASE"/>
    <property type="match status" value="1"/>
</dbReference>
<evidence type="ECO:0000256" key="3">
    <source>
        <dbReference type="ARBA" id="ARBA00011952"/>
    </source>
</evidence>
<dbReference type="InterPro" id="IPR046348">
    <property type="entry name" value="SIS_dom_sf"/>
</dbReference>
<dbReference type="Pfam" id="PF00342">
    <property type="entry name" value="PGI"/>
    <property type="match status" value="1"/>
</dbReference>
<sequence length="438" mass="49029">MEIRFEHMLVSEQRMKEVGASMRPYIDELVHTARTRKDGRGEYAITTPFDHEALKAVLDMKSKTVNHALKYVVVVGIGGSNLGSKAIYDSLRGHFDVLEPASFPKMLFADTCDPEWLARFSSFLEHRINSPEEVLVVLVTKSGTTIETMFNGEFLMKLLTRQFGAVAKERLVVITAPENKFWEWAGDHDIKRLSIPLAVGGRYSIFTAAGLFPLAAAGFDIRALLEGAQSMREHCLSESVTKNSAARSAIGHFLHYQAGVRVADMFVFHPELESLGKWNRQLLAECLGKEHDLDGKEVRIGLLPTVSVGSVDLHATGQQYFGGPKNRLTTFVWSSDRRNHGLPVANEFFKEHSAQAAGKTADELMAVILQGVEEAYQKSDLPFVDVVLPGINEYSLGQFMMWKMVEIMYLGKLLNVNAFDQPGVEMYKKEVERILRNS</sequence>
<comment type="caution">
    <text evidence="9">The sequence shown here is derived from an EMBL/GenBank/DDBJ whole genome shotgun (WGS) entry which is preliminary data.</text>
</comment>
<evidence type="ECO:0000313" key="9">
    <source>
        <dbReference type="EMBL" id="PIR87009.1"/>
    </source>
</evidence>
<dbReference type="GO" id="GO:0006094">
    <property type="term" value="P:gluconeogenesis"/>
    <property type="evidence" value="ECO:0007669"/>
    <property type="project" value="UniProtKB-KW"/>
</dbReference>
<evidence type="ECO:0000256" key="5">
    <source>
        <dbReference type="ARBA" id="ARBA00023152"/>
    </source>
</evidence>
<evidence type="ECO:0000256" key="6">
    <source>
        <dbReference type="ARBA" id="ARBA00023235"/>
    </source>
</evidence>
<evidence type="ECO:0000313" key="10">
    <source>
        <dbReference type="Proteomes" id="UP000229526"/>
    </source>
</evidence>
<comment type="pathway">
    <text evidence="1 8">Carbohydrate degradation; glycolysis; D-glyceraldehyde 3-phosphate and glycerone phosphate from D-glucose: step 2/4.</text>
</comment>
<dbReference type="GO" id="GO:0005829">
    <property type="term" value="C:cytosol"/>
    <property type="evidence" value="ECO:0007669"/>
    <property type="project" value="TreeGrafter"/>
</dbReference>
<dbReference type="UniPathway" id="UPA00109">
    <property type="reaction ID" value="UER00181"/>
</dbReference>
<dbReference type="AlphaFoldDB" id="A0A2H0UKS6"/>
<dbReference type="EC" id="5.3.1.9" evidence="3 8"/>
<comment type="similarity">
    <text evidence="2 8">Belongs to the GPI family.</text>
</comment>
<protein>
    <recommendedName>
        <fullName evidence="3 8">Glucose-6-phosphate isomerase</fullName>
        <ecNumber evidence="3 8">5.3.1.9</ecNumber>
    </recommendedName>
</protein>
<dbReference type="PROSITE" id="PS51463">
    <property type="entry name" value="P_GLUCOSE_ISOMERASE_3"/>
    <property type="match status" value="1"/>
</dbReference>
<dbReference type="GO" id="GO:0097367">
    <property type="term" value="F:carbohydrate derivative binding"/>
    <property type="evidence" value="ECO:0007669"/>
    <property type="project" value="InterPro"/>
</dbReference>
<dbReference type="SUPFAM" id="SSF53697">
    <property type="entry name" value="SIS domain"/>
    <property type="match status" value="1"/>
</dbReference>
<evidence type="ECO:0000256" key="7">
    <source>
        <dbReference type="ARBA" id="ARBA00029321"/>
    </source>
</evidence>
<dbReference type="GO" id="GO:0006096">
    <property type="term" value="P:glycolytic process"/>
    <property type="evidence" value="ECO:0007669"/>
    <property type="project" value="UniProtKB-UniPathway"/>
</dbReference>
<dbReference type="InterPro" id="IPR035482">
    <property type="entry name" value="SIS_PGI_2"/>
</dbReference>
<evidence type="ECO:0000256" key="2">
    <source>
        <dbReference type="ARBA" id="ARBA00006604"/>
    </source>
</evidence>
<dbReference type="Gene3D" id="3.40.50.10490">
    <property type="entry name" value="Glucose-6-phosphate isomerase like protein, domain 1"/>
    <property type="match status" value="2"/>
</dbReference>